<organism evidence="1">
    <name type="scientific">Rhizophora mucronata</name>
    <name type="common">Asiatic mangrove</name>
    <dbReference type="NCBI Taxonomy" id="61149"/>
    <lineage>
        <taxon>Eukaryota</taxon>
        <taxon>Viridiplantae</taxon>
        <taxon>Streptophyta</taxon>
        <taxon>Embryophyta</taxon>
        <taxon>Tracheophyta</taxon>
        <taxon>Spermatophyta</taxon>
        <taxon>Magnoliopsida</taxon>
        <taxon>eudicotyledons</taxon>
        <taxon>Gunneridae</taxon>
        <taxon>Pentapetalae</taxon>
        <taxon>rosids</taxon>
        <taxon>fabids</taxon>
        <taxon>Malpighiales</taxon>
        <taxon>Rhizophoraceae</taxon>
        <taxon>Rhizophora</taxon>
    </lineage>
</organism>
<protein>
    <submittedName>
        <fullName evidence="1">Uncharacterized protein</fullName>
    </submittedName>
</protein>
<dbReference type="EMBL" id="GGEC01004922">
    <property type="protein sequence ID" value="MBW85405.1"/>
    <property type="molecule type" value="Transcribed_RNA"/>
</dbReference>
<proteinExistence type="predicted"/>
<reference evidence="1" key="1">
    <citation type="submission" date="2018-02" db="EMBL/GenBank/DDBJ databases">
        <title>Rhizophora mucronata_Transcriptome.</title>
        <authorList>
            <person name="Meera S.P."/>
            <person name="Sreeshan A."/>
            <person name="Augustine A."/>
        </authorList>
    </citation>
    <scope>NUCLEOTIDE SEQUENCE</scope>
    <source>
        <tissue evidence="1">Leaf</tissue>
    </source>
</reference>
<evidence type="ECO:0000313" key="1">
    <source>
        <dbReference type="EMBL" id="MBW85405.1"/>
    </source>
</evidence>
<sequence>MAESLVIIFSVLHLKMLKLVEHLSCQIVVIFDHSFTFHTSFMN</sequence>
<dbReference type="AlphaFoldDB" id="A0A2P2IW05"/>
<accession>A0A2P2IW05</accession>
<name>A0A2P2IW05_RHIMU</name>